<organism evidence="9">
    <name type="scientific">Desulfomonile tiedjei</name>
    <dbReference type="NCBI Taxonomy" id="2358"/>
    <lineage>
        <taxon>Bacteria</taxon>
        <taxon>Pseudomonadati</taxon>
        <taxon>Thermodesulfobacteriota</taxon>
        <taxon>Desulfomonilia</taxon>
        <taxon>Desulfomonilales</taxon>
        <taxon>Desulfomonilaceae</taxon>
        <taxon>Desulfomonile</taxon>
    </lineage>
</organism>
<reference evidence="9" key="1">
    <citation type="journal article" date="2020" name="mSystems">
        <title>Genome- and Community-Level Interaction Insights into Carbon Utilization and Element Cycling Functions of Hydrothermarchaeota in Hydrothermal Sediment.</title>
        <authorList>
            <person name="Zhou Z."/>
            <person name="Liu Y."/>
            <person name="Xu W."/>
            <person name="Pan J."/>
            <person name="Luo Z.H."/>
            <person name="Li M."/>
        </authorList>
    </citation>
    <scope>NUCLEOTIDE SEQUENCE [LARGE SCALE GENOMIC DNA]</scope>
    <source>
        <strain evidence="9">SpSt-769</strain>
    </source>
</reference>
<dbReference type="GO" id="GO:0006020">
    <property type="term" value="P:inositol metabolic process"/>
    <property type="evidence" value="ECO:0007669"/>
    <property type="project" value="TreeGrafter"/>
</dbReference>
<dbReference type="Gene3D" id="3.30.540.10">
    <property type="entry name" value="Fructose-1,6-Bisphosphatase, subunit A, domain 1"/>
    <property type="match status" value="1"/>
</dbReference>
<comment type="cofactor">
    <cofactor evidence="2 7 8">
        <name>Mg(2+)</name>
        <dbReference type="ChEBI" id="CHEBI:18420"/>
    </cofactor>
</comment>
<evidence type="ECO:0000256" key="6">
    <source>
        <dbReference type="ARBA" id="ARBA00022842"/>
    </source>
</evidence>
<comment type="catalytic activity">
    <reaction evidence="1 8">
        <text>a myo-inositol phosphate + H2O = myo-inositol + phosphate</text>
        <dbReference type="Rhea" id="RHEA:24056"/>
        <dbReference type="ChEBI" id="CHEBI:15377"/>
        <dbReference type="ChEBI" id="CHEBI:17268"/>
        <dbReference type="ChEBI" id="CHEBI:43474"/>
        <dbReference type="ChEBI" id="CHEBI:84139"/>
        <dbReference type="EC" id="3.1.3.25"/>
    </reaction>
</comment>
<sequence length="262" mass="28620">MKPTELIPFLHNLTEEAGKILTSYFHGSFRIERKDLSPGGIDIVTDADRASEQYIMDAIARNFHGHDILTEETVTQRAGSEWLWIVDPLDGTVNFAHGFPHFCISIAVAYRDQLAAGMVYDPLKAERFWASRGGGSFLNGQPIGVSKAKSLATSLVATGFPYDKSRSAENNIAEFSRVVVKVQGIRRPGSAALDLVYVAAGRFDGFWELKLKPWDQAAGMLIVEEAGGRVTDRFGADVDYRCSTIVATNGVIHDELLAALAG</sequence>
<dbReference type="InterPro" id="IPR022337">
    <property type="entry name" value="Inositol_monophosphatase_SuhB"/>
</dbReference>
<protein>
    <recommendedName>
        <fullName evidence="8">Inositol-1-monophosphatase</fullName>
        <ecNumber evidence="8">3.1.3.25</ecNumber>
    </recommendedName>
</protein>
<dbReference type="Pfam" id="PF00459">
    <property type="entry name" value="Inositol_P"/>
    <property type="match status" value="1"/>
</dbReference>
<dbReference type="PRINTS" id="PR01959">
    <property type="entry name" value="SBIMPHPHTASE"/>
</dbReference>
<dbReference type="PANTHER" id="PTHR20854">
    <property type="entry name" value="INOSITOL MONOPHOSPHATASE"/>
    <property type="match status" value="1"/>
</dbReference>
<dbReference type="InterPro" id="IPR020583">
    <property type="entry name" value="Inositol_monoP_metal-BS"/>
</dbReference>
<evidence type="ECO:0000256" key="3">
    <source>
        <dbReference type="ARBA" id="ARBA00009759"/>
    </source>
</evidence>
<evidence type="ECO:0000256" key="8">
    <source>
        <dbReference type="RuleBase" id="RU364068"/>
    </source>
</evidence>
<evidence type="ECO:0000256" key="5">
    <source>
        <dbReference type="ARBA" id="ARBA00022801"/>
    </source>
</evidence>
<keyword evidence="5 8" id="KW-0378">Hydrolase</keyword>
<dbReference type="CDD" id="cd01639">
    <property type="entry name" value="IMPase"/>
    <property type="match status" value="1"/>
</dbReference>
<dbReference type="InterPro" id="IPR033942">
    <property type="entry name" value="IMPase"/>
</dbReference>
<evidence type="ECO:0000313" key="9">
    <source>
        <dbReference type="EMBL" id="HGH59934.1"/>
    </source>
</evidence>
<dbReference type="PRINTS" id="PR00377">
    <property type="entry name" value="IMPHPHTASES"/>
</dbReference>
<dbReference type="PROSITE" id="PS00630">
    <property type="entry name" value="IMP_2"/>
    <property type="match status" value="1"/>
</dbReference>
<evidence type="ECO:0000256" key="4">
    <source>
        <dbReference type="ARBA" id="ARBA00022723"/>
    </source>
</evidence>
<dbReference type="EMBL" id="DTGT01000044">
    <property type="protein sequence ID" value="HGH59934.1"/>
    <property type="molecule type" value="Genomic_DNA"/>
</dbReference>
<comment type="similarity">
    <text evidence="3 8">Belongs to the inositol monophosphatase superfamily.</text>
</comment>
<evidence type="ECO:0000256" key="7">
    <source>
        <dbReference type="PIRSR" id="PIRSR600760-2"/>
    </source>
</evidence>
<evidence type="ECO:0000256" key="1">
    <source>
        <dbReference type="ARBA" id="ARBA00001033"/>
    </source>
</evidence>
<dbReference type="Gene3D" id="3.40.190.80">
    <property type="match status" value="1"/>
</dbReference>
<feature type="binding site" evidence="7">
    <location>
        <position position="90"/>
    </location>
    <ligand>
        <name>Mg(2+)</name>
        <dbReference type="ChEBI" id="CHEBI:18420"/>
        <label>2</label>
    </ligand>
</feature>
<evidence type="ECO:0000256" key="2">
    <source>
        <dbReference type="ARBA" id="ARBA00001946"/>
    </source>
</evidence>
<proteinExistence type="inferred from homology"/>
<name>A0A7C4ETD4_9BACT</name>
<feature type="binding site" evidence="7">
    <location>
        <position position="89"/>
    </location>
    <ligand>
        <name>Mg(2+)</name>
        <dbReference type="ChEBI" id="CHEBI:18420"/>
        <label>1</label>
        <note>catalytic</note>
    </ligand>
</feature>
<dbReference type="PROSITE" id="PS00629">
    <property type="entry name" value="IMP_1"/>
    <property type="match status" value="1"/>
</dbReference>
<dbReference type="FunFam" id="3.30.540.10:FF:000003">
    <property type="entry name" value="Inositol-1-monophosphatase"/>
    <property type="match status" value="1"/>
</dbReference>
<dbReference type="InterPro" id="IPR020550">
    <property type="entry name" value="Inositol_monophosphatase_CS"/>
</dbReference>
<accession>A0A7C4ETD4</accession>
<dbReference type="FunFam" id="3.40.190.80:FF:000002">
    <property type="entry name" value="Inositol-1-monophosphatase"/>
    <property type="match status" value="1"/>
</dbReference>
<feature type="binding site" evidence="7">
    <location>
        <position position="71"/>
    </location>
    <ligand>
        <name>Mg(2+)</name>
        <dbReference type="ChEBI" id="CHEBI:18420"/>
        <label>1</label>
        <note>catalytic</note>
    </ligand>
</feature>
<dbReference type="PANTHER" id="PTHR20854:SF4">
    <property type="entry name" value="INOSITOL-1-MONOPHOSPHATASE-RELATED"/>
    <property type="match status" value="1"/>
</dbReference>
<dbReference type="GO" id="GO:0046854">
    <property type="term" value="P:phosphatidylinositol phosphate biosynthetic process"/>
    <property type="evidence" value="ECO:0007669"/>
    <property type="project" value="InterPro"/>
</dbReference>
<feature type="binding site" evidence="7">
    <location>
        <position position="215"/>
    </location>
    <ligand>
        <name>Mg(2+)</name>
        <dbReference type="ChEBI" id="CHEBI:18420"/>
        <label>1</label>
        <note>catalytic</note>
    </ligand>
</feature>
<feature type="binding site" evidence="7">
    <location>
        <position position="87"/>
    </location>
    <ligand>
        <name>Mg(2+)</name>
        <dbReference type="ChEBI" id="CHEBI:18420"/>
        <label>1</label>
        <note>catalytic</note>
    </ligand>
</feature>
<dbReference type="SUPFAM" id="SSF56655">
    <property type="entry name" value="Carbohydrate phosphatase"/>
    <property type="match status" value="1"/>
</dbReference>
<keyword evidence="6 7" id="KW-0460">Magnesium</keyword>
<dbReference type="GO" id="GO:0046872">
    <property type="term" value="F:metal ion binding"/>
    <property type="evidence" value="ECO:0007669"/>
    <property type="project" value="UniProtKB-KW"/>
</dbReference>
<dbReference type="AlphaFoldDB" id="A0A7C4ETD4"/>
<keyword evidence="4 7" id="KW-0479">Metal-binding</keyword>
<dbReference type="EC" id="3.1.3.25" evidence="8"/>
<comment type="caution">
    <text evidence="9">The sequence shown here is derived from an EMBL/GenBank/DDBJ whole genome shotgun (WGS) entry which is preliminary data.</text>
</comment>
<dbReference type="InterPro" id="IPR000760">
    <property type="entry name" value="Inositol_monophosphatase-like"/>
</dbReference>
<gene>
    <name evidence="9" type="ORF">ENV54_01400</name>
</gene>
<dbReference type="GO" id="GO:0007165">
    <property type="term" value="P:signal transduction"/>
    <property type="evidence" value="ECO:0007669"/>
    <property type="project" value="TreeGrafter"/>
</dbReference>
<dbReference type="GO" id="GO:0008934">
    <property type="term" value="F:inositol monophosphate 1-phosphatase activity"/>
    <property type="evidence" value="ECO:0007669"/>
    <property type="project" value="InterPro"/>
</dbReference>